<comment type="caution">
    <text evidence="1">The sequence shown here is derived from an EMBL/GenBank/DDBJ whole genome shotgun (WGS) entry which is preliminary data.</text>
</comment>
<dbReference type="Proteomes" id="UP000250790">
    <property type="component" value="Unassembled WGS sequence"/>
</dbReference>
<keyword evidence="2" id="KW-1185">Reference proteome</keyword>
<protein>
    <submittedName>
        <fullName evidence="1">Uncharacterized protein</fullName>
    </submittedName>
</protein>
<name>A0A315ED80_9BURK</name>
<accession>A0A315ED80</accession>
<evidence type="ECO:0000313" key="1">
    <source>
        <dbReference type="EMBL" id="PUE55069.1"/>
    </source>
</evidence>
<proteinExistence type="predicted"/>
<gene>
    <name evidence="1" type="ORF">B9Z37_00240</name>
</gene>
<dbReference type="OrthoDB" id="8882859at2"/>
<sequence length="247" mass="28319">MTMPTFLQPPKPGRTKRNPIDVLRTKVWFYAVKARSGLPSAYAIELAIEPSIVKHKEAGVVRPRKWDGYQTGLRVPQRMVGKPYSVDIADQNYPGTASYFDSPIWAVLRGDQLNQRWIDDQLKALAPAITDLLMVSAPPMLQAIPQPDRFQKFDEETAYRLAEIGTFEALVALILLVKKSELISSQELRELALNAYHHCQSWVKVLPEIAPIALDLFHEIDLKCKHWIYPSPEWRMEVVIFSREINR</sequence>
<organism evidence="1 2">
    <name type="scientific">Limnohabitans parvus II-B4</name>
    <dbReference type="NCBI Taxonomy" id="1293052"/>
    <lineage>
        <taxon>Bacteria</taxon>
        <taxon>Pseudomonadati</taxon>
        <taxon>Pseudomonadota</taxon>
        <taxon>Betaproteobacteria</taxon>
        <taxon>Burkholderiales</taxon>
        <taxon>Comamonadaceae</taxon>
        <taxon>Limnohabitans</taxon>
    </lineage>
</organism>
<dbReference type="AlphaFoldDB" id="A0A315ED80"/>
<reference evidence="1 2" key="1">
    <citation type="submission" date="2017-04" db="EMBL/GenBank/DDBJ databases">
        <title>Unexpected and diverse lifestyles within the genus Limnohabitans.</title>
        <authorList>
            <person name="Kasalicky V."/>
            <person name="Mehrshad M."/>
            <person name="Andrei S.-A."/>
            <person name="Salcher M."/>
            <person name="Kratochvilova H."/>
            <person name="Simek K."/>
            <person name="Ghai R."/>
        </authorList>
    </citation>
    <scope>NUCLEOTIDE SEQUENCE [LARGE SCALE GENOMIC DNA]</scope>
    <source>
        <strain evidence="1 2">II-B4</strain>
    </source>
</reference>
<dbReference type="EMBL" id="NESN01000001">
    <property type="protein sequence ID" value="PUE55069.1"/>
    <property type="molecule type" value="Genomic_DNA"/>
</dbReference>
<evidence type="ECO:0000313" key="2">
    <source>
        <dbReference type="Proteomes" id="UP000250790"/>
    </source>
</evidence>
<dbReference type="RefSeq" id="WP_108311093.1">
    <property type="nucleotide sequence ID" value="NZ_NESN01000001.1"/>
</dbReference>